<keyword evidence="1" id="KW-0732">Signal</keyword>
<dbReference type="Proteomes" id="UP000002565">
    <property type="component" value="Chromosome 1"/>
</dbReference>
<evidence type="ECO:0000256" key="1">
    <source>
        <dbReference type="SAM" id="SignalP"/>
    </source>
</evidence>
<dbReference type="Gene3D" id="3.10.620.30">
    <property type="match status" value="1"/>
</dbReference>
<dbReference type="HOGENOM" id="CLU_092032_1_1_5"/>
<dbReference type="Pfam" id="PF06035">
    <property type="entry name" value="Peptidase_C93"/>
    <property type="match status" value="1"/>
</dbReference>
<evidence type="ECO:0000313" key="2">
    <source>
        <dbReference type="EMBL" id="ACD73481.1"/>
    </source>
</evidence>
<reference evidence="2 3" key="1">
    <citation type="journal article" date="2008" name="PLoS ONE">
        <title>Genome sequence of Brucella abortus vaccine strain S19 compared to virulent strains yields candidate virulence genes.</title>
        <authorList>
            <person name="Crasta O.R."/>
            <person name="Folkerts O."/>
            <person name="Fei Z."/>
            <person name="Mane S.P."/>
            <person name="Evans C."/>
            <person name="Martino-Catt S."/>
            <person name="Bricker B."/>
            <person name="Yu G."/>
            <person name="Du L."/>
            <person name="Sobral B.W."/>
        </authorList>
    </citation>
    <scope>NUCLEOTIDE SEQUENCE [LARGE SCALE GENOMIC DNA]</scope>
    <source>
        <strain evidence="2 3">S19</strain>
    </source>
</reference>
<sequence>MSMFCVVRSTKKIMAAAGFTASLLLAGFAAQAASGDFMQTGKITSQPIGHYEFCKREARECAITSRDTRALKLTPANWQHIIEVNFSVNERIKPMTDMEIYGIEEYWAYPTTVGDCEDYVLLKQRELHQAGIPLTDLLITVVRKPNGEGHAVLTARTDRGDFVLDNLTDEVMRWDETDYTYLKRQAANHTGRWVTIEAPDNLLVGSVR</sequence>
<dbReference type="AlphaFoldDB" id="A0A0F6AT54"/>
<dbReference type="PANTHER" id="PTHR39327">
    <property type="match status" value="1"/>
</dbReference>
<feature type="chain" id="PRO_5002499435" evidence="1">
    <location>
        <begin position="33"/>
        <end position="208"/>
    </location>
</feature>
<dbReference type="InterPro" id="IPR010319">
    <property type="entry name" value="Transglutaminase-like_Cys_pept"/>
</dbReference>
<evidence type="ECO:0000313" key="3">
    <source>
        <dbReference type="Proteomes" id="UP000002565"/>
    </source>
</evidence>
<gene>
    <name evidence="2" type="ordered locus">BAbS19_I19990</name>
</gene>
<dbReference type="KEGG" id="bmc:BAbS19_I19990"/>
<feature type="signal peptide" evidence="1">
    <location>
        <begin position="1"/>
        <end position="32"/>
    </location>
</feature>
<accession>A0A0F6AT54</accession>
<organism evidence="2 3">
    <name type="scientific">Brucella abortus (strain S19)</name>
    <dbReference type="NCBI Taxonomy" id="430066"/>
    <lineage>
        <taxon>Bacteria</taxon>
        <taxon>Pseudomonadati</taxon>
        <taxon>Pseudomonadota</taxon>
        <taxon>Alphaproteobacteria</taxon>
        <taxon>Hyphomicrobiales</taxon>
        <taxon>Brucellaceae</taxon>
        <taxon>Brucella/Ochrobactrum group</taxon>
        <taxon>Brucella</taxon>
    </lineage>
</organism>
<protein>
    <submittedName>
        <fullName evidence="2">Band 4.1 domain protein</fullName>
    </submittedName>
</protein>
<dbReference type="PANTHER" id="PTHR39327:SF1">
    <property type="entry name" value="BLR5470 PROTEIN"/>
    <property type="match status" value="1"/>
</dbReference>
<proteinExistence type="predicted"/>
<name>A0A0F6AT54_BRUA1</name>
<dbReference type="EMBL" id="CP000887">
    <property type="protein sequence ID" value="ACD73481.1"/>
    <property type="molecule type" value="Genomic_DNA"/>
</dbReference>